<evidence type="ECO:0000259" key="1">
    <source>
        <dbReference type="Pfam" id="PF19040"/>
    </source>
</evidence>
<evidence type="ECO:0000313" key="2">
    <source>
        <dbReference type="EMBL" id="AZZ56794.1"/>
    </source>
</evidence>
<proteinExistence type="predicted"/>
<feature type="domain" description="SGNH" evidence="1">
    <location>
        <begin position="118"/>
        <end position="342"/>
    </location>
</feature>
<accession>A0AAD1AEK5</accession>
<dbReference type="Pfam" id="PF19040">
    <property type="entry name" value="SGNH"/>
    <property type="match status" value="1"/>
</dbReference>
<gene>
    <name evidence="2" type="ORF">C7V51_13610</name>
</gene>
<name>A0AAD1AEK5_9MICO</name>
<evidence type="ECO:0000313" key="3">
    <source>
        <dbReference type="Proteomes" id="UP000283946"/>
    </source>
</evidence>
<organism evidence="2 3">
    <name type="scientific">Rathayibacter iranicus</name>
    <dbReference type="NCBI Taxonomy" id="59737"/>
    <lineage>
        <taxon>Bacteria</taxon>
        <taxon>Bacillati</taxon>
        <taxon>Actinomycetota</taxon>
        <taxon>Actinomycetes</taxon>
        <taxon>Micrococcales</taxon>
        <taxon>Microbacteriaceae</taxon>
        <taxon>Rathayibacter</taxon>
    </lineage>
</organism>
<reference evidence="2 3" key="1">
    <citation type="submission" date="2018-03" db="EMBL/GenBank/DDBJ databases">
        <title>Bacteriophage NCPPB3778 and a type I-E CRISPR drive the evolution of the US Biological Select Agent, Rathayibacter toxicus.</title>
        <authorList>
            <person name="Davis E.W.II."/>
            <person name="Tabima J.F."/>
            <person name="Weisberg A.J."/>
            <person name="Dantas Lopes L."/>
            <person name="Wiseman M.S."/>
            <person name="Wiseman M.S."/>
            <person name="Pupko T."/>
            <person name="Belcher M.S."/>
            <person name="Sechler A.J."/>
            <person name="Tancos M.A."/>
            <person name="Schroeder B.K."/>
            <person name="Murray T.D."/>
            <person name="Luster D.G."/>
            <person name="Schneider W.L."/>
            <person name="Rogers E."/>
            <person name="Andreote F.D."/>
            <person name="Grunwald N.J."/>
            <person name="Putnam M.L."/>
            <person name="Chang J.H."/>
        </authorList>
    </citation>
    <scope>NUCLEOTIDE SEQUENCE [LARGE SCALE GENOMIC DNA]</scope>
    <source>
        <strain evidence="2 3">NCCPB 2253</strain>
    </source>
</reference>
<dbReference type="RefSeq" id="WP_127844043.1">
    <property type="nucleotide sequence ID" value="NZ_CP028130.1"/>
</dbReference>
<dbReference type="AlphaFoldDB" id="A0AAD1AEK5"/>
<protein>
    <recommendedName>
        <fullName evidence="1">SGNH domain-containing protein</fullName>
    </recommendedName>
</protein>
<dbReference type="EMBL" id="CP028130">
    <property type="protein sequence ID" value="AZZ56794.1"/>
    <property type="molecule type" value="Genomic_DNA"/>
</dbReference>
<sequence length="366" mass="38550">MNRFPPRGPLGKFRSPIDRSLRMVAVLALVGVLASAVQLARSQAELASLRTDVSARLAADDPCAGARAMSGQSCSDRFELPRDLEPAVSAADVGVVEGTPPFLGGCAHHLIGTDVLNKHCVWRTPGATKTIALVGDSHAAMWADGLLEGADARHWNVEVYFHGGCLLSDVSGRASQAVVSSACSAWSAWVGDQLRHRDDLDTVVYGSHAAAYVQERTGVPDASEDVVDSAVASISSWKDAARRVLILRDVPNPGSDVPRCLASTVSAGARSDPCSVSRGKDAPLDDHESQRIAARLGLPLIDTTDLFCDAATCHSVIGGVVVYRDDDHLTASFARTAGAALADRIDRAAGSHDRCAGGRRQACRRG</sequence>
<dbReference type="Proteomes" id="UP000283946">
    <property type="component" value="Chromosome"/>
</dbReference>
<dbReference type="InterPro" id="IPR043968">
    <property type="entry name" value="SGNH"/>
</dbReference>
<dbReference type="KEGG" id="ria:C7V51_13610"/>